<dbReference type="AlphaFoldDB" id="A0A382BHZ3"/>
<dbReference type="InterPro" id="IPR053714">
    <property type="entry name" value="Iso_Racemase_Enz_sf"/>
</dbReference>
<proteinExistence type="predicted"/>
<accession>A0A382BHZ3</accession>
<dbReference type="EMBL" id="UINC01029900">
    <property type="protein sequence ID" value="SVB13415.1"/>
    <property type="molecule type" value="Genomic_DNA"/>
</dbReference>
<organism evidence="1">
    <name type="scientific">marine metagenome</name>
    <dbReference type="NCBI Taxonomy" id="408172"/>
    <lineage>
        <taxon>unclassified sequences</taxon>
        <taxon>metagenomes</taxon>
        <taxon>ecological metagenomes</taxon>
    </lineage>
</organism>
<dbReference type="PANTHER" id="PTHR40267:SF1">
    <property type="entry name" value="BLR3294 PROTEIN"/>
    <property type="match status" value="1"/>
</dbReference>
<dbReference type="Pfam" id="PF17645">
    <property type="entry name" value="Amdase"/>
    <property type="match status" value="1"/>
</dbReference>
<dbReference type="PANTHER" id="PTHR40267">
    <property type="entry name" value="BLR3294 PROTEIN"/>
    <property type="match status" value="1"/>
</dbReference>
<dbReference type="Gene3D" id="3.40.50.12500">
    <property type="match status" value="1"/>
</dbReference>
<protein>
    <recommendedName>
        <fullName evidence="2">Asp/Glu racemase</fullName>
    </recommendedName>
</protein>
<reference evidence="1" key="1">
    <citation type="submission" date="2018-05" db="EMBL/GenBank/DDBJ databases">
        <authorList>
            <person name="Lanie J.A."/>
            <person name="Ng W.-L."/>
            <person name="Kazmierczak K.M."/>
            <person name="Andrzejewski T.M."/>
            <person name="Davidsen T.M."/>
            <person name="Wayne K.J."/>
            <person name="Tettelin H."/>
            <person name="Glass J.I."/>
            <person name="Rusch D."/>
            <person name="Podicherti R."/>
            <person name="Tsui H.-C.T."/>
            <person name="Winkler M.E."/>
        </authorList>
    </citation>
    <scope>NUCLEOTIDE SEQUENCE</scope>
</reference>
<evidence type="ECO:0008006" key="2">
    <source>
        <dbReference type="Google" id="ProtNLM"/>
    </source>
</evidence>
<evidence type="ECO:0000313" key="1">
    <source>
        <dbReference type="EMBL" id="SVB13415.1"/>
    </source>
</evidence>
<name>A0A382BHZ3_9ZZZZ</name>
<dbReference type="InterPro" id="IPR026286">
    <property type="entry name" value="MaiA/AMDase"/>
</dbReference>
<dbReference type="PIRSF" id="PIRSF015736">
    <property type="entry name" value="MI"/>
    <property type="match status" value="1"/>
</dbReference>
<gene>
    <name evidence="1" type="ORF">METZ01_LOCUS166269</name>
</gene>
<sequence>MNQVVKLTKPQEPWIGSRGRIAVILPSTNIGVEYDCQRLIPPGVTWHFCRFFVEQPDLSDDNMFLAFIDAIRDTIPDAMRDAMTCEPSQIMMGMSAETFWGGLEGNAEFTERLREVAGDEIGITTGANALDASLKAFGAKKVAALTPYQPIGDEQVHRFLEETGYEVSKVVGLKCDTATSIAHTPPREVIDVVLNQLDSDDVDAIVQAGTNLTTIDLFPTLEKQLGKPIIPINVATIWHTFRTIGVDDKFIGRGWLLEKF</sequence>